<sequence length="435" mass="47128">MDLLEHLIVPQRGDSHDRPPPPPAPPTFISSLITIPPSENMASVSTMQTSVPFRGAASNSTENPLSQPHNSTVLENVFSIEDYERLNSFTPTSMNVRTAENITAFYLRCQALRLSPEIKYPGSTTPGWGAKLSLAGRVVEDDGPYPNKKEAKEKICGEGLKLLKELEDKGLITELKRKAEAGAGAAGGRTDGVEGGLVENWIGLLIELSRSEGTFEPIFKEYSAGTTFSCEVEIAQRPGQPFGGRTKPFSNKKAARNSAACEAVEWLRAEGLLPESGSPLKKKKTQPPSPNAKANGSPTRSVNGSPSGKVNSSPKGATDRPVSPDETESYGNKVVAKAKILGLPAPDYTVTASPTLGNGYWDVTVSFPNNPPYDVTIAEVRKIYGKKVAKEECAKRVLSYLIDEVEKKNAAINEKMEEIKKKNEAINEKMDEKKQ</sequence>
<evidence type="ECO:0000313" key="3">
    <source>
        <dbReference type="EMBL" id="OCL05149.1"/>
    </source>
</evidence>
<evidence type="ECO:0000256" key="1">
    <source>
        <dbReference type="SAM" id="Coils"/>
    </source>
</evidence>
<name>A0A8E2JQB4_9PEZI</name>
<evidence type="ECO:0000256" key="2">
    <source>
        <dbReference type="SAM" id="MobiDB-lite"/>
    </source>
</evidence>
<keyword evidence="4" id="KW-1185">Reference proteome</keyword>
<accession>A0A8E2JQB4</accession>
<feature type="coiled-coil region" evidence="1">
    <location>
        <begin position="402"/>
        <end position="433"/>
    </location>
</feature>
<evidence type="ECO:0000313" key="4">
    <source>
        <dbReference type="Proteomes" id="UP000250140"/>
    </source>
</evidence>
<keyword evidence="1" id="KW-0175">Coiled coil</keyword>
<dbReference type="EMBL" id="KV750361">
    <property type="protein sequence ID" value="OCL05149.1"/>
    <property type="molecule type" value="Genomic_DNA"/>
</dbReference>
<gene>
    <name evidence="3" type="ORF">AOQ84DRAFT_356085</name>
</gene>
<dbReference type="AlphaFoldDB" id="A0A8E2JQB4"/>
<reference evidence="3 4" key="1">
    <citation type="journal article" date="2016" name="Nat. Commun.">
        <title>Ectomycorrhizal ecology is imprinted in the genome of the dominant symbiotic fungus Cenococcum geophilum.</title>
        <authorList>
            <consortium name="DOE Joint Genome Institute"/>
            <person name="Peter M."/>
            <person name="Kohler A."/>
            <person name="Ohm R.A."/>
            <person name="Kuo A."/>
            <person name="Krutzmann J."/>
            <person name="Morin E."/>
            <person name="Arend M."/>
            <person name="Barry K.W."/>
            <person name="Binder M."/>
            <person name="Choi C."/>
            <person name="Clum A."/>
            <person name="Copeland A."/>
            <person name="Grisel N."/>
            <person name="Haridas S."/>
            <person name="Kipfer T."/>
            <person name="LaButti K."/>
            <person name="Lindquist E."/>
            <person name="Lipzen A."/>
            <person name="Maire R."/>
            <person name="Meier B."/>
            <person name="Mihaltcheva S."/>
            <person name="Molinier V."/>
            <person name="Murat C."/>
            <person name="Poggeler S."/>
            <person name="Quandt C.A."/>
            <person name="Sperisen C."/>
            <person name="Tritt A."/>
            <person name="Tisserant E."/>
            <person name="Crous P.W."/>
            <person name="Henrissat B."/>
            <person name="Nehls U."/>
            <person name="Egli S."/>
            <person name="Spatafora J.W."/>
            <person name="Grigoriev I.V."/>
            <person name="Martin F.M."/>
        </authorList>
    </citation>
    <scope>NUCLEOTIDE SEQUENCE [LARGE SCALE GENOMIC DNA]</scope>
    <source>
        <strain evidence="3 4">CBS 207.34</strain>
    </source>
</reference>
<feature type="region of interest" description="Disordered" evidence="2">
    <location>
        <begin position="274"/>
        <end position="330"/>
    </location>
</feature>
<protein>
    <recommendedName>
        <fullName evidence="5">DRBM domain-containing protein</fullName>
    </recommendedName>
</protein>
<dbReference type="SUPFAM" id="SSF54768">
    <property type="entry name" value="dsRNA-binding domain-like"/>
    <property type="match status" value="1"/>
</dbReference>
<evidence type="ECO:0008006" key="5">
    <source>
        <dbReference type="Google" id="ProtNLM"/>
    </source>
</evidence>
<organism evidence="3 4">
    <name type="scientific">Glonium stellatum</name>
    <dbReference type="NCBI Taxonomy" id="574774"/>
    <lineage>
        <taxon>Eukaryota</taxon>
        <taxon>Fungi</taxon>
        <taxon>Dikarya</taxon>
        <taxon>Ascomycota</taxon>
        <taxon>Pezizomycotina</taxon>
        <taxon>Dothideomycetes</taxon>
        <taxon>Pleosporomycetidae</taxon>
        <taxon>Gloniales</taxon>
        <taxon>Gloniaceae</taxon>
        <taxon>Glonium</taxon>
    </lineage>
</organism>
<dbReference type="OrthoDB" id="5222339at2759"/>
<dbReference type="Gene3D" id="3.30.160.20">
    <property type="match status" value="1"/>
</dbReference>
<feature type="compositionally biased region" description="Polar residues" evidence="2">
    <location>
        <begin position="292"/>
        <end position="315"/>
    </location>
</feature>
<dbReference type="Proteomes" id="UP000250140">
    <property type="component" value="Unassembled WGS sequence"/>
</dbReference>
<proteinExistence type="predicted"/>